<dbReference type="PANTHER" id="PTHR30329:SF21">
    <property type="entry name" value="LIPOPROTEIN YIAD-RELATED"/>
    <property type="match status" value="1"/>
</dbReference>
<reference evidence="7 8" key="1">
    <citation type="submission" date="2018-12" db="EMBL/GenBank/DDBJ databases">
        <authorList>
            <person name="Criscuolo A."/>
        </authorList>
    </citation>
    <scope>NUCLEOTIDE SEQUENCE [LARGE SCALE GENOMIC DNA]</scope>
    <source>
        <strain evidence="7">ACIP1116281</strain>
    </source>
</reference>
<organism evidence="7 8">
    <name type="scientific">Devosia equisanguinis</name>
    <dbReference type="NCBI Taxonomy" id="2490941"/>
    <lineage>
        <taxon>Bacteria</taxon>
        <taxon>Pseudomonadati</taxon>
        <taxon>Pseudomonadota</taxon>
        <taxon>Alphaproteobacteria</taxon>
        <taxon>Hyphomicrobiales</taxon>
        <taxon>Devosiaceae</taxon>
        <taxon>Devosia</taxon>
    </lineage>
</organism>
<name>A0A3S4CD14_9HYPH</name>
<evidence type="ECO:0000256" key="3">
    <source>
        <dbReference type="ARBA" id="ARBA00023237"/>
    </source>
</evidence>
<evidence type="ECO:0000256" key="1">
    <source>
        <dbReference type="ARBA" id="ARBA00004442"/>
    </source>
</evidence>
<dbReference type="InterPro" id="IPR006664">
    <property type="entry name" value="OMP_bac"/>
</dbReference>
<keyword evidence="5" id="KW-0732">Signal</keyword>
<sequence length="328" mass="35026">MFHNCFPVAKAGCAALVGIAFAVAFAGAIAMAQDIEGSSDHPLVGRYDGAEIRVYAKSDFDRVSLVSAPLPKNFATTGIPDEDTVTVEGKSFQIVYRDPGDRSSLEIDANFKQSLASKGFETVFECFNAECISGSTSYYVFGGLVDDEARNARYGTEIAYRLEKLSAPTGDVYVSILTGRGGDAYSAIRVVETKPMETDRIVFIDAGAMKTGLDQTGHVALYGIYFDTDKSTLKPESAPTLSEIAKLLSANPELDLIVTGHTDNQGAFDYNVGLSERRAQAVTAALVTGQGVAASRLTPFGADMSAPVADNDNEAGRALNRRVELVKR</sequence>
<evidence type="ECO:0000313" key="8">
    <source>
        <dbReference type="Proteomes" id="UP000268844"/>
    </source>
</evidence>
<dbReference type="SUPFAM" id="SSF103088">
    <property type="entry name" value="OmpA-like"/>
    <property type="match status" value="1"/>
</dbReference>
<keyword evidence="8" id="KW-1185">Reference proteome</keyword>
<proteinExistence type="predicted"/>
<keyword evidence="3" id="KW-0998">Cell outer membrane</keyword>
<feature type="chain" id="PRO_5018765388" evidence="5">
    <location>
        <begin position="33"/>
        <end position="328"/>
    </location>
</feature>
<gene>
    <name evidence="7" type="primary">oprF_2</name>
    <name evidence="7" type="ORF">DEVEQU_02514</name>
</gene>
<keyword evidence="2 4" id="KW-0472">Membrane</keyword>
<evidence type="ECO:0000256" key="4">
    <source>
        <dbReference type="PROSITE-ProRule" id="PRU00473"/>
    </source>
</evidence>
<dbReference type="AlphaFoldDB" id="A0A3S4CD14"/>
<accession>A0A3S4CD14</accession>
<dbReference type="Proteomes" id="UP000268844">
    <property type="component" value="Unassembled WGS sequence"/>
</dbReference>
<dbReference type="InterPro" id="IPR050330">
    <property type="entry name" value="Bact_OuterMem_StrucFunc"/>
</dbReference>
<dbReference type="PRINTS" id="PR01021">
    <property type="entry name" value="OMPADOMAIN"/>
</dbReference>
<evidence type="ECO:0000313" key="7">
    <source>
        <dbReference type="EMBL" id="VDS05372.1"/>
    </source>
</evidence>
<comment type="subcellular location">
    <subcellularLocation>
        <location evidence="1">Cell outer membrane</location>
    </subcellularLocation>
</comment>
<dbReference type="InterPro" id="IPR006665">
    <property type="entry name" value="OmpA-like"/>
</dbReference>
<dbReference type="GO" id="GO:0009279">
    <property type="term" value="C:cell outer membrane"/>
    <property type="evidence" value="ECO:0007669"/>
    <property type="project" value="UniProtKB-SubCell"/>
</dbReference>
<dbReference type="InterPro" id="IPR036737">
    <property type="entry name" value="OmpA-like_sf"/>
</dbReference>
<protein>
    <submittedName>
        <fullName evidence="7">Outer membrane porin F</fullName>
    </submittedName>
</protein>
<feature type="signal peptide" evidence="5">
    <location>
        <begin position="1"/>
        <end position="32"/>
    </location>
</feature>
<dbReference type="CDD" id="cd07185">
    <property type="entry name" value="OmpA_C-like"/>
    <property type="match status" value="1"/>
</dbReference>
<dbReference type="Gene3D" id="3.30.1330.60">
    <property type="entry name" value="OmpA-like domain"/>
    <property type="match status" value="1"/>
</dbReference>
<evidence type="ECO:0000256" key="5">
    <source>
        <dbReference type="SAM" id="SignalP"/>
    </source>
</evidence>
<dbReference type="Pfam" id="PF00691">
    <property type="entry name" value="OmpA"/>
    <property type="match status" value="1"/>
</dbReference>
<dbReference type="PROSITE" id="PS51123">
    <property type="entry name" value="OMPA_2"/>
    <property type="match status" value="1"/>
</dbReference>
<feature type="domain" description="OmpA-like" evidence="6">
    <location>
        <begin position="213"/>
        <end position="328"/>
    </location>
</feature>
<evidence type="ECO:0000259" key="6">
    <source>
        <dbReference type="PROSITE" id="PS51123"/>
    </source>
</evidence>
<evidence type="ECO:0000256" key="2">
    <source>
        <dbReference type="ARBA" id="ARBA00023136"/>
    </source>
</evidence>
<dbReference type="PANTHER" id="PTHR30329">
    <property type="entry name" value="STATOR ELEMENT OF FLAGELLAR MOTOR COMPLEX"/>
    <property type="match status" value="1"/>
</dbReference>
<dbReference type="EMBL" id="UZWD01000031">
    <property type="protein sequence ID" value="VDS05372.1"/>
    <property type="molecule type" value="Genomic_DNA"/>
</dbReference>